<evidence type="ECO:0000259" key="9">
    <source>
        <dbReference type="SMART" id="SM01097"/>
    </source>
</evidence>
<name>A0A9W9DZT9_9AGAR</name>
<dbReference type="PROSITE" id="PS51273">
    <property type="entry name" value="GATASE_TYPE_1"/>
    <property type="match status" value="1"/>
</dbReference>
<dbReference type="PRINTS" id="PR00096">
    <property type="entry name" value="GATASE"/>
</dbReference>
<proteinExistence type="inferred from homology"/>
<evidence type="ECO:0000256" key="2">
    <source>
        <dbReference type="ARBA" id="ARBA00007800"/>
    </source>
</evidence>
<dbReference type="Gene3D" id="3.50.30.20">
    <property type="entry name" value="Carbamoyl-phosphate synthase small subunit, N-terminal domain"/>
    <property type="match status" value="2"/>
</dbReference>
<dbReference type="PANTHER" id="PTHR43418:SF7">
    <property type="entry name" value="CARBAMOYL-PHOSPHATE SYNTHASE SMALL CHAIN"/>
    <property type="match status" value="1"/>
</dbReference>
<feature type="region of interest" description="Disordered" evidence="8">
    <location>
        <begin position="348"/>
        <end position="370"/>
    </location>
</feature>
<dbReference type="SUPFAM" id="SSF52317">
    <property type="entry name" value="Class I glutamine amidotransferase-like"/>
    <property type="match status" value="1"/>
</dbReference>
<feature type="domain" description="Carbamoyl-phosphate synthase small subunit N-terminal" evidence="9">
    <location>
        <begin position="1"/>
        <end position="83"/>
    </location>
</feature>
<dbReference type="SUPFAM" id="SSF52021">
    <property type="entry name" value="Carbamoyl phosphate synthetase, small subunit N-terminal domain"/>
    <property type="match status" value="1"/>
</dbReference>
<comment type="subunit">
    <text evidence="5">Heterodimer composed of 2 chains; the small (or glutamine) chain promotes the hydrolysis of glutamine to ammonia, which is used by the large (or ammonia) chain to synthesize carbamoyl phosphate.</text>
</comment>
<reference evidence="10" key="2">
    <citation type="journal article" date="2023" name="Proc. Natl. Acad. Sci. U.S.A.">
        <title>A global phylogenomic analysis of the shiitake genus Lentinula.</title>
        <authorList>
            <person name="Sierra-Patev S."/>
            <person name="Min B."/>
            <person name="Naranjo-Ortiz M."/>
            <person name="Looney B."/>
            <person name="Konkel Z."/>
            <person name="Slot J.C."/>
            <person name="Sakamoto Y."/>
            <person name="Steenwyk J.L."/>
            <person name="Rokas A."/>
            <person name="Carro J."/>
            <person name="Camarero S."/>
            <person name="Ferreira P."/>
            <person name="Molpeceres G."/>
            <person name="Ruiz-Duenas F.J."/>
            <person name="Serrano A."/>
            <person name="Henrissat B."/>
            <person name="Drula E."/>
            <person name="Hughes K.W."/>
            <person name="Mata J.L."/>
            <person name="Ishikawa N.K."/>
            <person name="Vargas-Isla R."/>
            <person name="Ushijima S."/>
            <person name="Smith C.A."/>
            <person name="Donoghue J."/>
            <person name="Ahrendt S."/>
            <person name="Andreopoulos W."/>
            <person name="He G."/>
            <person name="LaButti K."/>
            <person name="Lipzen A."/>
            <person name="Ng V."/>
            <person name="Riley R."/>
            <person name="Sandor L."/>
            <person name="Barry K."/>
            <person name="Martinez A.T."/>
            <person name="Xiao Y."/>
            <person name="Gibbons J.G."/>
            <person name="Terashima K."/>
            <person name="Grigoriev I.V."/>
            <person name="Hibbett D."/>
        </authorList>
    </citation>
    <scope>NUCLEOTIDE SEQUENCE</scope>
    <source>
        <strain evidence="10">Sp2 HRB7682 ss15</strain>
    </source>
</reference>
<evidence type="ECO:0000256" key="6">
    <source>
        <dbReference type="ARBA" id="ARBA00048816"/>
    </source>
</evidence>
<comment type="catalytic activity">
    <reaction evidence="7">
        <text>L-glutamine + H2O = L-glutamate + NH4(+)</text>
        <dbReference type="Rhea" id="RHEA:15889"/>
        <dbReference type="ChEBI" id="CHEBI:15377"/>
        <dbReference type="ChEBI" id="CHEBI:28938"/>
        <dbReference type="ChEBI" id="CHEBI:29985"/>
        <dbReference type="ChEBI" id="CHEBI:58359"/>
    </reaction>
</comment>
<dbReference type="InterPro" id="IPR036480">
    <property type="entry name" value="CarbP_synth_ssu_N_sf"/>
</dbReference>
<evidence type="ECO:0000256" key="8">
    <source>
        <dbReference type="SAM" id="MobiDB-lite"/>
    </source>
</evidence>
<comment type="similarity">
    <text evidence="2">Belongs to the CarA family.</text>
</comment>
<dbReference type="Gene3D" id="3.40.50.880">
    <property type="match status" value="1"/>
</dbReference>
<dbReference type="PANTHER" id="PTHR43418">
    <property type="entry name" value="MULTIFUNCTIONAL TRYPTOPHAN BIOSYNTHESIS PROTEIN-RELATED"/>
    <property type="match status" value="1"/>
</dbReference>
<dbReference type="EMBL" id="JANVFS010000004">
    <property type="protein sequence ID" value="KAJ4493129.1"/>
    <property type="molecule type" value="Genomic_DNA"/>
</dbReference>
<dbReference type="PRINTS" id="PR00099">
    <property type="entry name" value="CPSGATASE"/>
</dbReference>
<dbReference type="PRINTS" id="PR00097">
    <property type="entry name" value="ANTSNTHASEII"/>
</dbReference>
<dbReference type="GO" id="GO:0004088">
    <property type="term" value="F:carbamoyl-phosphate synthase (glutamine-hydrolyzing) activity"/>
    <property type="evidence" value="ECO:0007669"/>
    <property type="project" value="UniProtKB-EC"/>
</dbReference>
<dbReference type="EC" id="6.3.5.5" evidence="3"/>
<dbReference type="InterPro" id="IPR029062">
    <property type="entry name" value="Class_I_gatase-like"/>
</dbReference>
<evidence type="ECO:0000256" key="3">
    <source>
        <dbReference type="ARBA" id="ARBA00012738"/>
    </source>
</evidence>
<comment type="catalytic activity">
    <reaction evidence="6">
        <text>hydrogencarbonate + L-glutamine + 2 ATP + H2O = carbamoyl phosphate + L-glutamate + 2 ADP + phosphate + 2 H(+)</text>
        <dbReference type="Rhea" id="RHEA:18633"/>
        <dbReference type="ChEBI" id="CHEBI:15377"/>
        <dbReference type="ChEBI" id="CHEBI:15378"/>
        <dbReference type="ChEBI" id="CHEBI:17544"/>
        <dbReference type="ChEBI" id="CHEBI:29985"/>
        <dbReference type="ChEBI" id="CHEBI:30616"/>
        <dbReference type="ChEBI" id="CHEBI:43474"/>
        <dbReference type="ChEBI" id="CHEBI:58228"/>
        <dbReference type="ChEBI" id="CHEBI:58359"/>
        <dbReference type="ChEBI" id="CHEBI:456216"/>
        <dbReference type="EC" id="6.3.5.5"/>
    </reaction>
</comment>
<dbReference type="InterPro" id="IPR017926">
    <property type="entry name" value="GATASE"/>
</dbReference>
<comment type="caution">
    <text evidence="10">The sequence shown here is derived from an EMBL/GenBank/DDBJ whole genome shotgun (WGS) entry which is preliminary data.</text>
</comment>
<dbReference type="Pfam" id="PF00988">
    <property type="entry name" value="CPSase_sm_chain"/>
    <property type="match status" value="2"/>
</dbReference>
<evidence type="ECO:0000256" key="5">
    <source>
        <dbReference type="ARBA" id="ARBA00044031"/>
    </source>
</evidence>
<dbReference type="InterPro" id="IPR002474">
    <property type="entry name" value="CarbamoylP_synth_ssu_N"/>
</dbReference>
<dbReference type="CDD" id="cd01744">
    <property type="entry name" value="GATase1_CPSase"/>
    <property type="match status" value="1"/>
</dbReference>
<sequence>MFGYTESLTNLSYEGQTLALTHPLIGDYGPANPLDDLPLEHSLAKSSLAAWLKENGVPAIYGVGTRVLTKKIRKKGSTLGQIAGKKSRSSCRLETSYQSAAPSRALSPNSRSSWREDYLDIPFSDPIELILLLLLPSLSRVSTKRLVHLCFIPPDVLVLDVGMKYNQIRCFTNRGVELKDSTLEIRFLSDSEPYDGIFVSNGPEDPTTVKETIARISRATERADRPIFGICLSHQLMAFAAGATTSKMKYENRGHNIPCTDALSGRCYITRQNHGFQVDADTFPSGWKELFGNANNSSNEGIHCVDKPFFSVQFHPESTPGPRDTEFLFDVFIKNIVDHATTTTNSLISISMPGGKKRRKRQAHSESHSQ</sequence>
<evidence type="ECO:0000313" key="11">
    <source>
        <dbReference type="Proteomes" id="UP001150238"/>
    </source>
</evidence>
<organism evidence="10 11">
    <name type="scientific">Lentinula lateritia</name>
    <dbReference type="NCBI Taxonomy" id="40482"/>
    <lineage>
        <taxon>Eukaryota</taxon>
        <taxon>Fungi</taxon>
        <taxon>Dikarya</taxon>
        <taxon>Basidiomycota</taxon>
        <taxon>Agaricomycotina</taxon>
        <taxon>Agaricomycetes</taxon>
        <taxon>Agaricomycetidae</taxon>
        <taxon>Agaricales</taxon>
        <taxon>Marasmiineae</taxon>
        <taxon>Omphalotaceae</taxon>
        <taxon>Lentinula</taxon>
    </lineage>
</organism>
<dbReference type="InterPro" id="IPR035686">
    <property type="entry name" value="CPSase_GATase1"/>
</dbReference>
<gene>
    <name evidence="10" type="ORF">C8J55DRAFT_556106</name>
</gene>
<keyword evidence="4 10" id="KW-0315">Glutamine amidotransferase</keyword>
<dbReference type="SMART" id="SM01097">
    <property type="entry name" value="CPSase_sm_chain"/>
    <property type="match status" value="1"/>
</dbReference>
<reference evidence="10" key="1">
    <citation type="submission" date="2022-08" db="EMBL/GenBank/DDBJ databases">
        <authorList>
            <consortium name="DOE Joint Genome Institute"/>
            <person name="Min B."/>
            <person name="Riley R."/>
            <person name="Sierra-Patev S."/>
            <person name="Naranjo-Ortiz M."/>
            <person name="Looney B."/>
            <person name="Konkel Z."/>
            <person name="Slot J.C."/>
            <person name="Sakamoto Y."/>
            <person name="Steenwyk J.L."/>
            <person name="Rokas A."/>
            <person name="Carro J."/>
            <person name="Camarero S."/>
            <person name="Ferreira P."/>
            <person name="Molpeceres G."/>
            <person name="Ruiz-Duenas F.J."/>
            <person name="Serrano A."/>
            <person name="Henrissat B."/>
            <person name="Drula E."/>
            <person name="Hughes K.W."/>
            <person name="Mata J.L."/>
            <person name="Ishikawa N.K."/>
            <person name="Vargas-Isla R."/>
            <person name="Ushijima S."/>
            <person name="Smith C.A."/>
            <person name="Ahrendt S."/>
            <person name="Andreopoulos W."/>
            <person name="He G."/>
            <person name="Labutti K."/>
            <person name="Lipzen A."/>
            <person name="Ng V."/>
            <person name="Sandor L."/>
            <person name="Barry K."/>
            <person name="Martinez A.T."/>
            <person name="Xiao Y."/>
            <person name="Gibbons J.G."/>
            <person name="Terashima K."/>
            <person name="Hibbett D.S."/>
            <person name="Grigoriev I.V."/>
        </authorList>
    </citation>
    <scope>NUCLEOTIDE SEQUENCE</scope>
    <source>
        <strain evidence="10">Sp2 HRB7682 ss15</strain>
    </source>
</reference>
<evidence type="ECO:0000256" key="1">
    <source>
        <dbReference type="ARBA" id="ARBA00005077"/>
    </source>
</evidence>
<dbReference type="AlphaFoldDB" id="A0A9W9DZT9"/>
<dbReference type="Pfam" id="PF00117">
    <property type="entry name" value="GATase"/>
    <property type="match status" value="1"/>
</dbReference>
<evidence type="ECO:0000313" key="10">
    <source>
        <dbReference type="EMBL" id="KAJ4493129.1"/>
    </source>
</evidence>
<dbReference type="Proteomes" id="UP001150238">
    <property type="component" value="Unassembled WGS sequence"/>
</dbReference>
<evidence type="ECO:0000256" key="7">
    <source>
        <dbReference type="ARBA" id="ARBA00049285"/>
    </source>
</evidence>
<evidence type="ECO:0000256" key="4">
    <source>
        <dbReference type="ARBA" id="ARBA00022962"/>
    </source>
</evidence>
<dbReference type="InterPro" id="IPR050472">
    <property type="entry name" value="Anth_synth/Amidotransfase"/>
</dbReference>
<protein>
    <recommendedName>
        <fullName evidence="3">carbamoyl-phosphate synthase (glutamine-hydrolyzing)</fullName>
        <ecNumber evidence="3">6.3.5.5</ecNumber>
    </recommendedName>
</protein>
<accession>A0A9W9DZT9</accession>
<comment type="pathway">
    <text evidence="1">Amino-acid biosynthesis; L-arginine biosynthesis; carbamoyl phosphate from bicarbonate: step 1/1.</text>
</comment>